<comment type="caution">
    <text evidence="2">The sequence shown here is derived from an EMBL/GenBank/DDBJ whole genome shotgun (WGS) entry which is preliminary data.</text>
</comment>
<protein>
    <submittedName>
        <fullName evidence="2">Uncharacterized protein</fullName>
    </submittedName>
</protein>
<dbReference type="Gene3D" id="3.30.450.150">
    <property type="entry name" value="Haem-degrading domain"/>
    <property type="match status" value="1"/>
</dbReference>
<dbReference type="SUPFAM" id="SSF143744">
    <property type="entry name" value="GlcG-like"/>
    <property type="match status" value="1"/>
</dbReference>
<keyword evidence="1" id="KW-0472">Membrane</keyword>
<keyword evidence="1" id="KW-0812">Transmembrane</keyword>
<evidence type="ECO:0000313" key="3">
    <source>
        <dbReference type="Proteomes" id="UP000217780"/>
    </source>
</evidence>
<dbReference type="Proteomes" id="UP000217780">
    <property type="component" value="Unassembled WGS sequence"/>
</dbReference>
<dbReference type="InterPro" id="IPR005624">
    <property type="entry name" value="PduO/GlcC-like"/>
</dbReference>
<evidence type="ECO:0000256" key="1">
    <source>
        <dbReference type="SAM" id="Phobius"/>
    </source>
</evidence>
<dbReference type="InterPro" id="IPR038084">
    <property type="entry name" value="PduO/GlcC-like_sf"/>
</dbReference>
<accession>A0A2A2T9B1</accession>
<organism evidence="2 3">
    <name type="scientific">Vandammella animalimorsus</name>
    <dbReference type="NCBI Taxonomy" id="2029117"/>
    <lineage>
        <taxon>Bacteria</taxon>
        <taxon>Pseudomonadati</taxon>
        <taxon>Pseudomonadota</taxon>
        <taxon>Betaproteobacteria</taxon>
        <taxon>Burkholderiales</taxon>
        <taxon>Comamonadaceae</taxon>
        <taxon>Vandammella</taxon>
    </lineage>
</organism>
<gene>
    <name evidence="2" type="ORF">CLI92_02465</name>
</gene>
<sequence length="65" mass="6749">MQHNLEKGRLSYLAIPSALPLAGGVPLLVRGVVIGALGISGASSFQDAQLASAVTIEEDWTNDQT</sequence>
<dbReference type="AlphaFoldDB" id="A0A2A2T9B1"/>
<proteinExistence type="predicted"/>
<keyword evidence="1" id="KW-1133">Transmembrane helix</keyword>
<feature type="transmembrane region" description="Helical" evidence="1">
    <location>
        <begin position="12"/>
        <end position="39"/>
    </location>
</feature>
<name>A0A2A2T9B1_9BURK</name>
<dbReference type="Pfam" id="PF03928">
    <property type="entry name" value="HbpS-like"/>
    <property type="match status" value="1"/>
</dbReference>
<evidence type="ECO:0000313" key="2">
    <source>
        <dbReference type="EMBL" id="PAX18673.1"/>
    </source>
</evidence>
<dbReference type="EMBL" id="NTBI01000001">
    <property type="protein sequence ID" value="PAX18673.1"/>
    <property type="molecule type" value="Genomic_DNA"/>
</dbReference>
<reference evidence="2 3" key="1">
    <citation type="submission" date="2017-08" db="EMBL/GenBank/DDBJ databases">
        <title>WGS of Clinical strains of the CDC Group NO-1 linked to zoonotic infections in humans.</title>
        <authorList>
            <person name="Bernier A.-M."/>
            <person name="Bernard K."/>
        </authorList>
    </citation>
    <scope>NUCLEOTIDE SEQUENCE [LARGE SCALE GENOMIC DNA]</scope>
    <source>
        <strain evidence="2 3">NML91-0035</strain>
    </source>
</reference>